<gene>
    <name evidence="10" type="ORF">IRI77_30745</name>
</gene>
<feature type="transmembrane region" description="Helical" evidence="7">
    <location>
        <begin position="283"/>
        <end position="306"/>
    </location>
</feature>
<feature type="transmembrane region" description="Helical" evidence="7">
    <location>
        <begin position="380"/>
        <end position="400"/>
    </location>
</feature>
<keyword evidence="3 7" id="KW-0812">Transmembrane</keyword>
<evidence type="ECO:0000259" key="8">
    <source>
        <dbReference type="Pfam" id="PF02687"/>
    </source>
</evidence>
<evidence type="ECO:0000256" key="5">
    <source>
        <dbReference type="ARBA" id="ARBA00023136"/>
    </source>
</evidence>
<evidence type="ECO:0000259" key="9">
    <source>
        <dbReference type="Pfam" id="PF12704"/>
    </source>
</evidence>
<evidence type="ECO:0000313" key="11">
    <source>
        <dbReference type="Proteomes" id="UP000593892"/>
    </source>
</evidence>
<dbReference type="PANTHER" id="PTHR30572:SF4">
    <property type="entry name" value="ABC TRANSPORTER PERMEASE YTRF"/>
    <property type="match status" value="1"/>
</dbReference>
<dbReference type="InterPro" id="IPR050250">
    <property type="entry name" value="Macrolide_Exporter_MacB"/>
</dbReference>
<evidence type="ECO:0000313" key="10">
    <source>
        <dbReference type="EMBL" id="QOY87109.1"/>
    </source>
</evidence>
<feature type="domain" description="MacB-like periplasmic core" evidence="9">
    <location>
        <begin position="484"/>
        <end position="641"/>
    </location>
</feature>
<feature type="transmembrane region" description="Helical" evidence="7">
    <location>
        <begin position="20"/>
        <end position="48"/>
    </location>
</feature>
<keyword evidence="11" id="KW-1185">Reference proteome</keyword>
<dbReference type="Pfam" id="PF02687">
    <property type="entry name" value="FtsX"/>
    <property type="match status" value="2"/>
</dbReference>
<protein>
    <submittedName>
        <fullName evidence="10">ABC transporter permease</fullName>
    </submittedName>
</protein>
<keyword evidence="4 7" id="KW-1133">Transmembrane helix</keyword>
<dbReference type="GO" id="GO:0005886">
    <property type="term" value="C:plasma membrane"/>
    <property type="evidence" value="ECO:0007669"/>
    <property type="project" value="UniProtKB-SubCell"/>
</dbReference>
<feature type="domain" description="MacB-like periplasmic core" evidence="9">
    <location>
        <begin position="22"/>
        <end position="249"/>
    </location>
</feature>
<feature type="domain" description="ABC3 transporter permease C-terminal" evidence="8">
    <location>
        <begin position="693"/>
        <end position="803"/>
    </location>
</feature>
<feature type="transmembrane region" description="Helical" evidence="7">
    <location>
        <begin position="775"/>
        <end position="798"/>
    </location>
</feature>
<dbReference type="Proteomes" id="UP000593892">
    <property type="component" value="Chromosome"/>
</dbReference>
<dbReference type="KEGG" id="pfer:IRI77_30745"/>
<dbReference type="InterPro" id="IPR003838">
    <property type="entry name" value="ABC3_permease_C"/>
</dbReference>
<dbReference type="EMBL" id="CP063849">
    <property type="protein sequence ID" value="QOY87109.1"/>
    <property type="molecule type" value="Genomic_DNA"/>
</dbReference>
<organism evidence="10 11">
    <name type="scientific">Paludibaculum fermentans</name>
    <dbReference type="NCBI Taxonomy" id="1473598"/>
    <lineage>
        <taxon>Bacteria</taxon>
        <taxon>Pseudomonadati</taxon>
        <taxon>Acidobacteriota</taxon>
        <taxon>Terriglobia</taxon>
        <taxon>Bryobacterales</taxon>
        <taxon>Bryobacteraceae</taxon>
        <taxon>Paludibaculum</taxon>
    </lineage>
</organism>
<evidence type="ECO:0000256" key="2">
    <source>
        <dbReference type="ARBA" id="ARBA00022475"/>
    </source>
</evidence>
<keyword evidence="2" id="KW-1003">Cell membrane</keyword>
<comment type="subcellular location">
    <subcellularLocation>
        <location evidence="1">Cell membrane</location>
        <topology evidence="1">Multi-pass membrane protein</topology>
    </subcellularLocation>
</comment>
<dbReference type="RefSeq" id="WP_194448778.1">
    <property type="nucleotide sequence ID" value="NZ_CP063849.1"/>
</dbReference>
<evidence type="ECO:0000256" key="3">
    <source>
        <dbReference type="ARBA" id="ARBA00022692"/>
    </source>
</evidence>
<dbReference type="Pfam" id="PF12704">
    <property type="entry name" value="MacB_PCD"/>
    <property type="match status" value="2"/>
</dbReference>
<evidence type="ECO:0000256" key="7">
    <source>
        <dbReference type="SAM" id="Phobius"/>
    </source>
</evidence>
<evidence type="ECO:0000256" key="1">
    <source>
        <dbReference type="ARBA" id="ARBA00004651"/>
    </source>
</evidence>
<feature type="transmembrane region" description="Helical" evidence="7">
    <location>
        <begin position="742"/>
        <end position="763"/>
    </location>
</feature>
<reference evidence="10 11" key="1">
    <citation type="submission" date="2020-10" db="EMBL/GenBank/DDBJ databases">
        <title>Complete genome sequence of Paludibaculum fermentans P105T, a facultatively anaerobic acidobacterium capable of dissimilatory Fe(III) reduction.</title>
        <authorList>
            <person name="Dedysh S.N."/>
            <person name="Beletsky A.V."/>
            <person name="Kulichevskaya I.S."/>
            <person name="Mardanov A.V."/>
            <person name="Ravin N.V."/>
        </authorList>
    </citation>
    <scope>NUCLEOTIDE SEQUENCE [LARGE SCALE GENOMIC DNA]</scope>
    <source>
        <strain evidence="10 11">P105</strain>
    </source>
</reference>
<evidence type="ECO:0000256" key="6">
    <source>
        <dbReference type="ARBA" id="ARBA00038076"/>
    </source>
</evidence>
<accession>A0A7S7NP21</accession>
<feature type="domain" description="ABC3 transporter permease C-terminal" evidence="8">
    <location>
        <begin position="290"/>
        <end position="405"/>
    </location>
</feature>
<feature type="transmembrane region" description="Helical" evidence="7">
    <location>
        <begin position="436"/>
        <end position="457"/>
    </location>
</feature>
<dbReference type="InterPro" id="IPR017800">
    <property type="entry name" value="ADOP"/>
</dbReference>
<dbReference type="AlphaFoldDB" id="A0A7S7NP21"/>
<feature type="transmembrane region" description="Helical" evidence="7">
    <location>
        <begin position="338"/>
        <end position="360"/>
    </location>
</feature>
<sequence>MSELWRGLRLSVRSLRRTPAFSVIAILTLALGIGGTTAMFSIVNGVLLQPLSYRDPGQLVVIRESIKELAHLYPALPANALHLEAWRDRCAAIQGAAIMRGTTLNLTGNGEPLQLTVLSVSPSILQVLGVQPALGRGFLPEEENKGRNRVVVLTDSFWRRIGADPALVGRTLTLDGLPHTVVGVLPASFRFPTAAKWGPLEGLPPGLDLLRPESLNRADISPMAEFNYAAFARLKPGASIHQAVDQINAVQAQIVHDSGEKLTLSALVDPLQEIVVGESRRGLLLLLGAVGAVLLIVCVNLANLMLVRGAGRGREVAIRLAMGADRAGLVRMALRESLLLAIPGGLLGLGLAWGAVRLLVSRSALELPRIDEISVDWRTALFAIAVSLVTAAAFGMLPAWRLGSVDPQESLKAGSHTTTESRASARVRSLLVGTQAALGATLLVFAGLLSTSLLHLLNVDKGFRTERVLASEVVLPTSRYEGQPDRTRFYDKLLAQVHALPGVESAALVSHMPLRGQVWINPLSIEGDTRPMLQRPMANIRFISPGYFQTMRMQLLNGRDFAEADRERKVIILSEAAAKLLWPGLNPLGRTLRFGGPDSPVAEVVGVVKDNRSVELDQGPVLMAYLPHWQQSRTRAVLMIRTAADPLQMAGVIRRAVHEADAEVPVAQLLTMDTVVDQAVARRRFQAALALGFAVFALLLAGLGVYGVVSYWVARRRTELGIRAALGAQRAELFRLVLGRGLAPVCAGLAVGLVIALLGGRIVESLLFEVKATDPWVYGLVAAALGGLCTLACGIPAMRAAGTQAVQVLRDE</sequence>
<evidence type="ECO:0000256" key="4">
    <source>
        <dbReference type="ARBA" id="ARBA00022989"/>
    </source>
</evidence>
<keyword evidence="5 7" id="KW-0472">Membrane</keyword>
<dbReference type="PANTHER" id="PTHR30572">
    <property type="entry name" value="MEMBRANE COMPONENT OF TRANSPORTER-RELATED"/>
    <property type="match status" value="1"/>
</dbReference>
<dbReference type="InterPro" id="IPR025857">
    <property type="entry name" value="MacB_PCD"/>
</dbReference>
<name>A0A7S7NP21_PALFE</name>
<dbReference type="NCBIfam" id="TIGR03434">
    <property type="entry name" value="ADOP"/>
    <property type="match status" value="1"/>
</dbReference>
<proteinExistence type="inferred from homology"/>
<feature type="transmembrane region" description="Helical" evidence="7">
    <location>
        <begin position="688"/>
        <end position="713"/>
    </location>
</feature>
<dbReference type="GO" id="GO:0022857">
    <property type="term" value="F:transmembrane transporter activity"/>
    <property type="evidence" value="ECO:0007669"/>
    <property type="project" value="TreeGrafter"/>
</dbReference>
<comment type="similarity">
    <text evidence="6">Belongs to the ABC-4 integral membrane protein family.</text>
</comment>